<name>A0ABV3DJG3_9ACTN</name>
<gene>
    <name evidence="2" type="ORF">AB0C36_20590</name>
</gene>
<dbReference type="InterPro" id="IPR036366">
    <property type="entry name" value="PGBDSf"/>
</dbReference>
<dbReference type="InterPro" id="IPR047763">
    <property type="entry name" value="PG_bind_dom_phiBT1-type"/>
</dbReference>
<dbReference type="SUPFAM" id="SSF47090">
    <property type="entry name" value="PGBD-like"/>
    <property type="match status" value="2"/>
</dbReference>
<feature type="region of interest" description="Disordered" evidence="1">
    <location>
        <begin position="365"/>
        <end position="389"/>
    </location>
</feature>
<feature type="compositionally biased region" description="Basic and acidic residues" evidence="1">
    <location>
        <begin position="65"/>
        <end position="75"/>
    </location>
</feature>
<proteinExistence type="predicted"/>
<dbReference type="NCBIfam" id="NF038080">
    <property type="entry name" value="PG_bind_siph"/>
    <property type="match status" value="2"/>
</dbReference>
<dbReference type="Proteomes" id="UP001551482">
    <property type="component" value="Unassembled WGS sequence"/>
</dbReference>
<dbReference type="EMBL" id="JBEZFP010000052">
    <property type="protein sequence ID" value="MEU8135902.1"/>
    <property type="molecule type" value="Genomic_DNA"/>
</dbReference>
<dbReference type="Gene3D" id="3.90.1720.10">
    <property type="entry name" value="endopeptidase domain like (from Nostoc punctiforme)"/>
    <property type="match status" value="1"/>
</dbReference>
<feature type="compositionally biased region" description="Gly residues" evidence="1">
    <location>
        <begin position="367"/>
        <end position="380"/>
    </location>
</feature>
<evidence type="ECO:0000313" key="3">
    <source>
        <dbReference type="Proteomes" id="UP001551482"/>
    </source>
</evidence>
<reference evidence="2 3" key="1">
    <citation type="submission" date="2024-06" db="EMBL/GenBank/DDBJ databases">
        <title>The Natural Products Discovery Center: Release of the First 8490 Sequenced Strains for Exploring Actinobacteria Biosynthetic Diversity.</title>
        <authorList>
            <person name="Kalkreuter E."/>
            <person name="Kautsar S.A."/>
            <person name="Yang D."/>
            <person name="Bader C.D."/>
            <person name="Teijaro C.N."/>
            <person name="Fluegel L."/>
            <person name="Davis C.M."/>
            <person name="Simpson J.R."/>
            <person name="Lauterbach L."/>
            <person name="Steele A.D."/>
            <person name="Gui C."/>
            <person name="Meng S."/>
            <person name="Li G."/>
            <person name="Viehrig K."/>
            <person name="Ye F."/>
            <person name="Su P."/>
            <person name="Kiefer A.F."/>
            <person name="Nichols A."/>
            <person name="Cepeda A.J."/>
            <person name="Yan W."/>
            <person name="Fan B."/>
            <person name="Jiang Y."/>
            <person name="Adhikari A."/>
            <person name="Zheng C.-J."/>
            <person name="Schuster L."/>
            <person name="Cowan T.M."/>
            <person name="Smanski M.J."/>
            <person name="Chevrette M.G."/>
            <person name="De Carvalho L.P.S."/>
            <person name="Shen B."/>
        </authorList>
    </citation>
    <scope>NUCLEOTIDE SEQUENCE [LARGE SCALE GENOMIC DNA]</scope>
    <source>
        <strain evidence="2 3">NPDC048946</strain>
    </source>
</reference>
<evidence type="ECO:0000313" key="2">
    <source>
        <dbReference type="EMBL" id="MEU8135902.1"/>
    </source>
</evidence>
<keyword evidence="3" id="KW-1185">Reference proteome</keyword>
<protein>
    <submittedName>
        <fullName evidence="2">Peptidoglycan-binding protein</fullName>
    </submittedName>
</protein>
<feature type="region of interest" description="Disordered" evidence="1">
    <location>
        <begin position="65"/>
        <end position="123"/>
    </location>
</feature>
<dbReference type="InterPro" id="IPR036365">
    <property type="entry name" value="PGBD-like_sf"/>
</dbReference>
<accession>A0ABV3DJG3</accession>
<organism evidence="2 3">
    <name type="scientific">Streptodolium elevatio</name>
    <dbReference type="NCBI Taxonomy" id="3157996"/>
    <lineage>
        <taxon>Bacteria</taxon>
        <taxon>Bacillati</taxon>
        <taxon>Actinomycetota</taxon>
        <taxon>Actinomycetes</taxon>
        <taxon>Kitasatosporales</taxon>
        <taxon>Streptomycetaceae</taxon>
        <taxon>Streptodolium</taxon>
    </lineage>
</organism>
<dbReference type="RefSeq" id="WP_358356013.1">
    <property type="nucleotide sequence ID" value="NZ_JBEZFP010000052.1"/>
</dbReference>
<dbReference type="InterPro" id="IPR038765">
    <property type="entry name" value="Papain-like_cys_pep_sf"/>
</dbReference>
<dbReference type="Gene3D" id="1.10.101.10">
    <property type="entry name" value="PGBD-like superfamily/PGBD"/>
    <property type="match status" value="2"/>
</dbReference>
<sequence>MEAPVFDDIADPSCTCLACVATRRQEAMALRSGGSPARRARRTAATVVTAGFVAAGVAPAAARALDPDKSLDDQGPRQPLADTLVDQEQLPPHAPDPAVWEGTYDSPQGEPGPLRLGSSGGKSVAPVLATPARTGLATVTREQIIERAQSWTDVAVPYSQSAYRGGYRTDCSGFVSMAWGLAENAWTGNLADYAAPIAKGDLKPGDILLFHNAANPVRGSHVVIFERWTDASRGSYVGYEQTQPGTKHRTIPYAYFNYSSSYKAYRYKNVVEGDAGTGSGGGTTTPATTPFPGAQYFGPGKSNAYITQLGKALVAKGFGSYYREGPGPSWGTADQRATSAFQRAQGWTGADADGIPGRETWARLMAGLGGGTGGGAGGGNPAPPPTTPGATAFPGAQYFGPGKSNAYITQLGQALVRKGYGSYYREGPGPSWGTADQQATAAFQRAQGWTGADADGIPGKDTWALLMR</sequence>
<evidence type="ECO:0000256" key="1">
    <source>
        <dbReference type="SAM" id="MobiDB-lite"/>
    </source>
</evidence>
<comment type="caution">
    <text evidence="2">The sequence shown here is derived from an EMBL/GenBank/DDBJ whole genome shotgun (WGS) entry which is preliminary data.</text>
</comment>
<dbReference type="SUPFAM" id="SSF54001">
    <property type="entry name" value="Cysteine proteinases"/>
    <property type="match status" value="1"/>
</dbReference>